<dbReference type="Proteomes" id="UP001164965">
    <property type="component" value="Chromosome"/>
</dbReference>
<feature type="DNA-binding region" description="H-T-H motif" evidence="2">
    <location>
        <begin position="47"/>
        <end position="66"/>
    </location>
</feature>
<evidence type="ECO:0000259" key="4">
    <source>
        <dbReference type="PROSITE" id="PS50977"/>
    </source>
</evidence>
<evidence type="ECO:0000313" key="5">
    <source>
        <dbReference type="EMBL" id="UZJ24122.1"/>
    </source>
</evidence>
<dbReference type="EMBL" id="CP110615">
    <property type="protein sequence ID" value="UZJ24122.1"/>
    <property type="molecule type" value="Genomic_DNA"/>
</dbReference>
<feature type="domain" description="HTH tetR-type" evidence="4">
    <location>
        <begin position="24"/>
        <end position="84"/>
    </location>
</feature>
<reference evidence="5" key="1">
    <citation type="submission" date="2022-10" db="EMBL/GenBank/DDBJ databases">
        <title>Rhodococcus sp.75.</title>
        <authorList>
            <person name="Sun M."/>
        </authorList>
    </citation>
    <scope>NUCLEOTIDE SEQUENCE</scope>
    <source>
        <strain evidence="5">75</strain>
    </source>
</reference>
<evidence type="ECO:0000256" key="1">
    <source>
        <dbReference type="ARBA" id="ARBA00023125"/>
    </source>
</evidence>
<dbReference type="SUPFAM" id="SSF48498">
    <property type="entry name" value="Tetracyclin repressor-like, C-terminal domain"/>
    <property type="match status" value="1"/>
</dbReference>
<feature type="region of interest" description="Disordered" evidence="3">
    <location>
        <begin position="1"/>
        <end position="24"/>
    </location>
</feature>
<keyword evidence="6" id="KW-1185">Reference proteome</keyword>
<dbReference type="PANTHER" id="PTHR30055:SF184">
    <property type="entry name" value="HTH-TYPE TRANSCRIPTIONAL REGULATOR ETHR"/>
    <property type="match status" value="1"/>
</dbReference>
<sequence length="219" mass="23506">MSTATPPAAAAPSHGRRTRRVSGEEREQAILATLETLLEERALGEISVDDLARGAGISRPTFYFYFASKEAVLLSLLDRVVRQGRQERDRAREPQGPLDAAARWRLGVESFLATFTAHRAVTLAVAEAAAGSAEVRALWTGVMGVWVEETAAAIESERARGAARDGLAARDLATALVSMNEQVVHRSLSGQQPAVDPAAVTDLLVTIWLRAIYSDEGTG</sequence>
<keyword evidence="1 2" id="KW-0238">DNA-binding</keyword>
<dbReference type="Pfam" id="PF00440">
    <property type="entry name" value="TetR_N"/>
    <property type="match status" value="1"/>
</dbReference>
<dbReference type="SUPFAM" id="SSF46689">
    <property type="entry name" value="Homeodomain-like"/>
    <property type="match status" value="1"/>
</dbReference>
<dbReference type="Gene3D" id="1.10.357.10">
    <property type="entry name" value="Tetracycline Repressor, domain 2"/>
    <property type="match status" value="1"/>
</dbReference>
<evidence type="ECO:0000256" key="3">
    <source>
        <dbReference type="SAM" id="MobiDB-lite"/>
    </source>
</evidence>
<dbReference type="Pfam" id="PF21313">
    <property type="entry name" value="EthR_C"/>
    <property type="match status" value="1"/>
</dbReference>
<gene>
    <name evidence="5" type="ORF">RHODO2019_13250</name>
</gene>
<proteinExistence type="predicted"/>
<dbReference type="PRINTS" id="PR00455">
    <property type="entry name" value="HTHTETR"/>
</dbReference>
<dbReference type="InterPro" id="IPR001647">
    <property type="entry name" value="HTH_TetR"/>
</dbReference>
<organism evidence="5 6">
    <name type="scientific">Rhodococcus antarcticus</name>
    <dbReference type="NCBI Taxonomy" id="2987751"/>
    <lineage>
        <taxon>Bacteria</taxon>
        <taxon>Bacillati</taxon>
        <taxon>Actinomycetota</taxon>
        <taxon>Actinomycetes</taxon>
        <taxon>Mycobacteriales</taxon>
        <taxon>Nocardiaceae</taxon>
        <taxon>Rhodococcus</taxon>
    </lineage>
</organism>
<evidence type="ECO:0000256" key="2">
    <source>
        <dbReference type="PROSITE-ProRule" id="PRU00335"/>
    </source>
</evidence>
<evidence type="ECO:0000313" key="6">
    <source>
        <dbReference type="Proteomes" id="UP001164965"/>
    </source>
</evidence>
<dbReference type="PROSITE" id="PS50977">
    <property type="entry name" value="HTH_TETR_2"/>
    <property type="match status" value="1"/>
</dbReference>
<feature type="compositionally biased region" description="Low complexity" evidence="3">
    <location>
        <begin position="1"/>
        <end position="12"/>
    </location>
</feature>
<accession>A0ABY6NXL2</accession>
<dbReference type="InterPro" id="IPR049397">
    <property type="entry name" value="EthR_C"/>
</dbReference>
<protein>
    <submittedName>
        <fullName evidence="5">TetR/AcrR family transcriptional regulator</fullName>
    </submittedName>
</protein>
<dbReference type="InterPro" id="IPR009057">
    <property type="entry name" value="Homeodomain-like_sf"/>
</dbReference>
<dbReference type="RefSeq" id="WP_265382229.1">
    <property type="nucleotide sequence ID" value="NZ_CP110615.1"/>
</dbReference>
<dbReference type="InterPro" id="IPR050109">
    <property type="entry name" value="HTH-type_TetR-like_transc_reg"/>
</dbReference>
<dbReference type="InterPro" id="IPR036271">
    <property type="entry name" value="Tet_transcr_reg_TetR-rel_C_sf"/>
</dbReference>
<dbReference type="PANTHER" id="PTHR30055">
    <property type="entry name" value="HTH-TYPE TRANSCRIPTIONAL REGULATOR RUTR"/>
    <property type="match status" value="1"/>
</dbReference>
<name>A0ABY6NXL2_9NOCA</name>
<dbReference type="Gene3D" id="1.10.10.60">
    <property type="entry name" value="Homeodomain-like"/>
    <property type="match status" value="1"/>
</dbReference>